<dbReference type="GO" id="GO:0003777">
    <property type="term" value="F:microtubule motor activity"/>
    <property type="evidence" value="ECO:0007669"/>
    <property type="project" value="InterPro"/>
</dbReference>
<reference evidence="16" key="1">
    <citation type="submission" date="2014-03" db="EMBL/GenBank/DDBJ databases">
        <authorList>
            <person name="Aksoy S."/>
            <person name="Warren W."/>
            <person name="Wilson R.K."/>
        </authorList>
    </citation>
    <scope>NUCLEOTIDE SEQUENCE [LARGE SCALE GENOMIC DNA]</scope>
    <source>
        <strain evidence="16">IAEA</strain>
    </source>
</reference>
<evidence type="ECO:0000256" key="8">
    <source>
        <dbReference type="ARBA" id="ARBA00023175"/>
    </source>
</evidence>
<evidence type="ECO:0000256" key="5">
    <source>
        <dbReference type="ARBA" id="ARBA00022741"/>
    </source>
</evidence>
<dbReference type="GO" id="GO:0007018">
    <property type="term" value="P:microtubule-based movement"/>
    <property type="evidence" value="ECO:0007669"/>
    <property type="project" value="InterPro"/>
</dbReference>
<dbReference type="STRING" id="7398.A0A1A9ZJ55"/>
<dbReference type="SMART" id="SM00129">
    <property type="entry name" value="KISc"/>
    <property type="match status" value="1"/>
</dbReference>
<dbReference type="VEuPathDB" id="VectorBase:GPAI016351"/>
<dbReference type="PANTHER" id="PTHR47972">
    <property type="entry name" value="KINESIN-LIKE PROTEIN KLP-3"/>
    <property type="match status" value="1"/>
</dbReference>
<dbReference type="SUPFAM" id="SSF52540">
    <property type="entry name" value="P-loop containing nucleoside triphosphate hydrolases"/>
    <property type="match status" value="1"/>
</dbReference>
<dbReference type="PANTHER" id="PTHR47972:SF45">
    <property type="entry name" value="PROTEIN CLARET SEGREGATIONAL"/>
    <property type="match status" value="1"/>
</dbReference>
<evidence type="ECO:0000313" key="15">
    <source>
        <dbReference type="EnsemblMetazoa" id="GPAI016351-PA"/>
    </source>
</evidence>
<dbReference type="GO" id="GO:0090307">
    <property type="term" value="P:mitotic spindle assembly"/>
    <property type="evidence" value="ECO:0007669"/>
    <property type="project" value="UniProtKB-ARBA"/>
</dbReference>
<keyword evidence="6 10" id="KW-0067">ATP-binding</keyword>
<evidence type="ECO:0000256" key="11">
    <source>
        <dbReference type="RuleBase" id="RU000394"/>
    </source>
</evidence>
<dbReference type="InterPro" id="IPR019821">
    <property type="entry name" value="Kinesin_motor_CS"/>
</dbReference>
<dbReference type="PRINTS" id="PR00380">
    <property type="entry name" value="KINESINHEAVY"/>
</dbReference>
<keyword evidence="16" id="KW-1185">Reference proteome</keyword>
<dbReference type="EnsemblMetazoa" id="GPAI016351-RA">
    <property type="protein sequence ID" value="GPAI016351-PA"/>
    <property type="gene ID" value="GPAI016351"/>
</dbReference>
<evidence type="ECO:0000259" key="14">
    <source>
        <dbReference type="PROSITE" id="PS50067"/>
    </source>
</evidence>
<proteinExistence type="inferred from homology"/>
<evidence type="ECO:0000256" key="6">
    <source>
        <dbReference type="ARBA" id="ARBA00022840"/>
    </source>
</evidence>
<evidence type="ECO:0000256" key="9">
    <source>
        <dbReference type="ARBA" id="ARBA00023212"/>
    </source>
</evidence>
<accession>A0A1A9ZJ55</accession>
<evidence type="ECO:0000256" key="12">
    <source>
        <dbReference type="SAM" id="Coils"/>
    </source>
</evidence>
<feature type="coiled-coil region" evidence="12">
    <location>
        <begin position="159"/>
        <end position="189"/>
    </location>
</feature>
<protein>
    <recommendedName>
        <fullName evidence="11">Kinesin-like protein</fullName>
    </recommendedName>
</protein>
<feature type="transmembrane region" description="Helical" evidence="13">
    <location>
        <begin position="643"/>
        <end position="671"/>
    </location>
</feature>
<evidence type="ECO:0000313" key="16">
    <source>
        <dbReference type="Proteomes" id="UP000092445"/>
    </source>
</evidence>
<feature type="binding site" evidence="10">
    <location>
        <begin position="397"/>
        <end position="404"/>
    </location>
    <ligand>
        <name>ATP</name>
        <dbReference type="ChEBI" id="CHEBI:30616"/>
    </ligand>
</feature>
<evidence type="ECO:0000256" key="13">
    <source>
        <dbReference type="SAM" id="Phobius"/>
    </source>
</evidence>
<dbReference type="FunFam" id="3.40.850.10:FF:000065">
    <property type="entry name" value="Kinesin-like protein"/>
    <property type="match status" value="1"/>
</dbReference>
<evidence type="ECO:0000256" key="3">
    <source>
        <dbReference type="ARBA" id="ARBA00022490"/>
    </source>
</evidence>
<dbReference type="PROSITE" id="PS00411">
    <property type="entry name" value="KINESIN_MOTOR_1"/>
    <property type="match status" value="1"/>
</dbReference>
<keyword evidence="7 12" id="KW-0175">Coiled coil</keyword>
<name>A0A1A9ZJ55_GLOPL</name>
<dbReference type="GO" id="GO:0008017">
    <property type="term" value="F:microtubule binding"/>
    <property type="evidence" value="ECO:0007669"/>
    <property type="project" value="InterPro"/>
</dbReference>
<dbReference type="AlphaFoldDB" id="A0A1A9ZJ55"/>
<comment type="similarity">
    <text evidence="2">Belongs to the TRAFAC class myosin-kinesin ATPase superfamily. Kinesin family. KIN-14 subfamily.</text>
</comment>
<dbReference type="InterPro" id="IPR027640">
    <property type="entry name" value="Kinesin-like_fam"/>
</dbReference>
<dbReference type="Pfam" id="PF00225">
    <property type="entry name" value="Kinesin"/>
    <property type="match status" value="1"/>
</dbReference>
<keyword evidence="9" id="KW-0206">Cytoskeleton</keyword>
<evidence type="ECO:0000256" key="2">
    <source>
        <dbReference type="ARBA" id="ARBA00010899"/>
    </source>
</evidence>
<feature type="domain" description="Kinesin motor" evidence="14">
    <location>
        <begin position="311"/>
        <end position="633"/>
    </location>
</feature>
<dbReference type="GO" id="GO:0005874">
    <property type="term" value="C:microtubule"/>
    <property type="evidence" value="ECO:0007669"/>
    <property type="project" value="UniProtKB-KW"/>
</dbReference>
<keyword evidence="8 10" id="KW-0505">Motor protein</keyword>
<organism evidence="15 16">
    <name type="scientific">Glossina pallidipes</name>
    <name type="common">Tsetse fly</name>
    <dbReference type="NCBI Taxonomy" id="7398"/>
    <lineage>
        <taxon>Eukaryota</taxon>
        <taxon>Metazoa</taxon>
        <taxon>Ecdysozoa</taxon>
        <taxon>Arthropoda</taxon>
        <taxon>Hexapoda</taxon>
        <taxon>Insecta</taxon>
        <taxon>Pterygota</taxon>
        <taxon>Neoptera</taxon>
        <taxon>Endopterygota</taxon>
        <taxon>Diptera</taxon>
        <taxon>Brachycera</taxon>
        <taxon>Muscomorpha</taxon>
        <taxon>Hippoboscoidea</taxon>
        <taxon>Glossinidae</taxon>
        <taxon>Glossina</taxon>
    </lineage>
</organism>
<evidence type="ECO:0000256" key="1">
    <source>
        <dbReference type="ARBA" id="ARBA00004245"/>
    </source>
</evidence>
<keyword evidence="13" id="KW-1133">Transmembrane helix</keyword>
<dbReference type="Proteomes" id="UP000092445">
    <property type="component" value="Unassembled WGS sequence"/>
</dbReference>
<dbReference type="GO" id="GO:0005524">
    <property type="term" value="F:ATP binding"/>
    <property type="evidence" value="ECO:0007669"/>
    <property type="project" value="UniProtKB-UniRule"/>
</dbReference>
<keyword evidence="13" id="KW-0812">Transmembrane</keyword>
<reference evidence="15" key="2">
    <citation type="submission" date="2020-05" db="UniProtKB">
        <authorList>
            <consortium name="EnsemblMetazoa"/>
        </authorList>
    </citation>
    <scope>IDENTIFICATION</scope>
    <source>
        <strain evidence="15">IAEA</strain>
    </source>
</reference>
<keyword evidence="5 10" id="KW-0547">Nucleotide-binding</keyword>
<evidence type="ECO:0000256" key="4">
    <source>
        <dbReference type="ARBA" id="ARBA00022701"/>
    </source>
</evidence>
<feature type="coiled-coil region" evidence="12">
    <location>
        <begin position="249"/>
        <end position="276"/>
    </location>
</feature>
<dbReference type="PROSITE" id="PS50067">
    <property type="entry name" value="KINESIN_MOTOR_2"/>
    <property type="match status" value="1"/>
</dbReference>
<evidence type="ECO:0000256" key="7">
    <source>
        <dbReference type="ARBA" id="ARBA00023054"/>
    </source>
</evidence>
<comment type="subcellular location">
    <subcellularLocation>
        <location evidence="1">Cytoplasm</location>
        <location evidence="1">Cytoskeleton</location>
    </subcellularLocation>
</comment>
<sequence>MEFEATLDLGWRLNFHCEAKLRTEENCDCVNLMFFKLIEEVAKLMISFWNISGQRDLKFMKRLTIPAKLSPVNQSSSASNTWKPANGPTRIGTYNSSITNCLTVQKSKVPPVRRALSVGVNSTVTDANFIKPASRVNATAVSTSVGKPINKRIPPYDFKARYNNLLERHKALKEKYEEKCEQLGKLENLPEKLKEVQSHLASTTEELKNTKTGKEYLQRQVKSQQQSIEVLTDSLSNITGEFEKLKQAYKKLKHGHDELSVEMAKAREQSADLVDKNFKLVENIAICKEQLFRSNMERKELHNAVMDSHGNIRIFCRVRPPLDFERHKLLCGWNYVDESTVEIFNCDPLIKAKNKGHSFSFDQVFHQSSKQEDIFQLVSPLIQSALDGYNVCVFAYGQTGSGKTFTMDGTIENPGVISRTVDLLFDSIKAYRNLGWQYQIKVQFLEIYNEVLYDLLDNESKEMEIRMTRSEKNGVYISNITQETVENADYLRQLMRIAKMNRATAATAGNERSSRSHAVTNIELIGSHAEKHGTSIGSINLVDLAGSESLKTSMRLNETKNINRSLSELTNVILALLQKQEHIPYRNSKLTHLLMPSLGGHSKTLIFINVAPFQDCFNESLKSLRLPPFPLGITTERAANEAFAAGALAAAAAAAVAVVSIVFIFFCFRWITDGATAARELSSVHQSDGHIKIVGSLMINNCKYFTPALALTFGGYN</sequence>
<dbReference type="InterPro" id="IPR001752">
    <property type="entry name" value="Kinesin_motor_dom"/>
</dbReference>
<dbReference type="InterPro" id="IPR036961">
    <property type="entry name" value="Kinesin_motor_dom_sf"/>
</dbReference>
<keyword evidence="13" id="KW-0472">Membrane</keyword>
<keyword evidence="3" id="KW-0963">Cytoplasm</keyword>
<evidence type="ECO:0000256" key="10">
    <source>
        <dbReference type="PROSITE-ProRule" id="PRU00283"/>
    </source>
</evidence>
<dbReference type="InterPro" id="IPR027417">
    <property type="entry name" value="P-loop_NTPase"/>
</dbReference>
<dbReference type="Gene3D" id="3.40.850.10">
    <property type="entry name" value="Kinesin motor domain"/>
    <property type="match status" value="1"/>
</dbReference>
<keyword evidence="4 11" id="KW-0493">Microtubule</keyword>